<evidence type="ECO:0000313" key="1">
    <source>
        <dbReference type="EMBL" id="OJI94561.1"/>
    </source>
</evidence>
<organism evidence="1 2">
    <name type="scientific">Planktotalea frisia</name>
    <dbReference type="NCBI Taxonomy" id="696762"/>
    <lineage>
        <taxon>Bacteria</taxon>
        <taxon>Pseudomonadati</taxon>
        <taxon>Pseudomonadota</taxon>
        <taxon>Alphaproteobacteria</taxon>
        <taxon>Rhodobacterales</taxon>
        <taxon>Paracoccaceae</taxon>
        <taxon>Planktotalea</taxon>
    </lineage>
</organism>
<dbReference type="EMBL" id="MLCB01000091">
    <property type="protein sequence ID" value="OJI94561.1"/>
    <property type="molecule type" value="Genomic_DNA"/>
</dbReference>
<proteinExistence type="predicted"/>
<dbReference type="Proteomes" id="UP000184514">
    <property type="component" value="Unassembled WGS sequence"/>
</dbReference>
<protein>
    <submittedName>
        <fullName evidence="1">Uncharacterized protein</fullName>
    </submittedName>
</protein>
<accession>A0A1L9NZ96</accession>
<evidence type="ECO:0000313" key="2">
    <source>
        <dbReference type="Proteomes" id="UP000184514"/>
    </source>
</evidence>
<dbReference type="STRING" id="696762.PFRI_11100"/>
<dbReference type="AlphaFoldDB" id="A0A1L9NZ96"/>
<keyword evidence="2" id="KW-1185">Reference proteome</keyword>
<name>A0A1L9NZ96_9RHOB</name>
<comment type="caution">
    <text evidence="1">The sequence shown here is derived from an EMBL/GenBank/DDBJ whole genome shotgun (WGS) entry which is preliminary data.</text>
</comment>
<gene>
    <name evidence="1" type="ORF">PFRI_11100</name>
</gene>
<reference evidence="1 2" key="1">
    <citation type="submission" date="2016-10" db="EMBL/GenBank/DDBJ databases">
        <title>Genome sequence of Planktotalea frisia SH6-1.</title>
        <authorList>
            <person name="Poehlein A."/>
            <person name="Bakenhus I."/>
            <person name="Voget S."/>
            <person name="Brinkhoff T."/>
            <person name="Simon M."/>
        </authorList>
    </citation>
    <scope>NUCLEOTIDE SEQUENCE [LARGE SCALE GENOMIC DNA]</scope>
    <source>
        <strain evidence="1 2">SH6-1</strain>
    </source>
</reference>
<sequence>MRTLAFASSESKKPPKGRLLGAACNLTFYGSGHRDARPAHGITGRRQLPVCTLDSMGGVNNQLLPVAFALSQGNIAVFEPCL</sequence>